<dbReference type="Pfam" id="PF01535">
    <property type="entry name" value="PPR"/>
    <property type="match status" value="1"/>
</dbReference>
<protein>
    <recommendedName>
        <fullName evidence="2">DYW domain-containing protein</fullName>
    </recommendedName>
</protein>
<evidence type="ECO:0000313" key="4">
    <source>
        <dbReference type="Proteomes" id="UP000039324"/>
    </source>
</evidence>
<dbReference type="AlphaFoldDB" id="A0A0G4J633"/>
<accession>A0A0G4J633</accession>
<dbReference type="PANTHER" id="PTHR47926">
    <property type="entry name" value="PENTATRICOPEPTIDE REPEAT-CONTAINING PROTEIN"/>
    <property type="match status" value="1"/>
</dbReference>
<dbReference type="GO" id="GO:0009451">
    <property type="term" value="P:RNA modification"/>
    <property type="evidence" value="ECO:0007669"/>
    <property type="project" value="InterPro"/>
</dbReference>
<dbReference type="OrthoDB" id="185373at2759"/>
<feature type="domain" description="DYW" evidence="2">
    <location>
        <begin position="797"/>
        <end position="863"/>
    </location>
</feature>
<dbReference type="GO" id="GO:0003723">
    <property type="term" value="F:RNA binding"/>
    <property type="evidence" value="ECO:0007669"/>
    <property type="project" value="InterPro"/>
</dbReference>
<dbReference type="InterPro" id="IPR046960">
    <property type="entry name" value="PPR_At4g14850-like_plant"/>
</dbReference>
<dbReference type="Pfam" id="PF13041">
    <property type="entry name" value="PPR_2"/>
    <property type="match status" value="1"/>
</dbReference>
<feature type="repeat" description="PPR" evidence="1">
    <location>
        <begin position="244"/>
        <end position="278"/>
    </location>
</feature>
<reference evidence="3 4" key="1">
    <citation type="submission" date="2015-02" db="EMBL/GenBank/DDBJ databases">
        <authorList>
            <person name="Chooi Y.-H."/>
        </authorList>
    </citation>
    <scope>NUCLEOTIDE SEQUENCE [LARGE SCALE GENOMIC DNA]</scope>
    <source>
        <strain evidence="3">E3</strain>
    </source>
</reference>
<proteinExistence type="predicted"/>
<evidence type="ECO:0000259" key="2">
    <source>
        <dbReference type="Pfam" id="PF14432"/>
    </source>
</evidence>
<gene>
    <name evidence="3" type="ORF">PBRA_009253</name>
</gene>
<dbReference type="GO" id="GO:0008270">
    <property type="term" value="F:zinc ion binding"/>
    <property type="evidence" value="ECO:0007669"/>
    <property type="project" value="InterPro"/>
</dbReference>
<organism evidence="3 4">
    <name type="scientific">Plasmodiophora brassicae</name>
    <name type="common">Clubroot disease agent</name>
    <dbReference type="NCBI Taxonomy" id="37360"/>
    <lineage>
        <taxon>Eukaryota</taxon>
        <taxon>Sar</taxon>
        <taxon>Rhizaria</taxon>
        <taxon>Endomyxa</taxon>
        <taxon>Phytomyxea</taxon>
        <taxon>Plasmodiophorida</taxon>
        <taxon>Plasmodiophoridae</taxon>
        <taxon>Plasmodiophora</taxon>
    </lineage>
</organism>
<evidence type="ECO:0000256" key="1">
    <source>
        <dbReference type="PROSITE-ProRule" id="PRU00708"/>
    </source>
</evidence>
<dbReference type="Pfam" id="PF14432">
    <property type="entry name" value="DYW_deaminase"/>
    <property type="match status" value="1"/>
</dbReference>
<evidence type="ECO:0000313" key="3">
    <source>
        <dbReference type="EMBL" id="CEP03035.1"/>
    </source>
</evidence>
<dbReference type="Gene3D" id="1.25.40.10">
    <property type="entry name" value="Tetratricopeptide repeat domain"/>
    <property type="match status" value="2"/>
</dbReference>
<dbReference type="PROSITE" id="PS51375">
    <property type="entry name" value="PPR"/>
    <property type="match status" value="2"/>
</dbReference>
<dbReference type="InterPro" id="IPR011990">
    <property type="entry name" value="TPR-like_helical_dom_sf"/>
</dbReference>
<dbReference type="STRING" id="37360.A0A0G4J633"/>
<dbReference type="Proteomes" id="UP000039324">
    <property type="component" value="Unassembled WGS sequence"/>
</dbReference>
<name>A0A0G4J633_PLABS</name>
<feature type="repeat" description="PPR" evidence="1">
    <location>
        <begin position="565"/>
        <end position="599"/>
    </location>
</feature>
<dbReference type="NCBIfam" id="TIGR00756">
    <property type="entry name" value="PPR"/>
    <property type="match status" value="2"/>
</dbReference>
<dbReference type="EMBL" id="CDSF01000137">
    <property type="protein sequence ID" value="CEP03035.1"/>
    <property type="molecule type" value="Genomic_DNA"/>
</dbReference>
<dbReference type="InterPro" id="IPR032867">
    <property type="entry name" value="DYW_dom"/>
</dbReference>
<keyword evidence="4" id="KW-1185">Reference proteome</keyword>
<sequence length="864" mass="93896">MRRWGERSARCAHRHRAAASSSAVERFLRVPSVPVAVRILKEETDADRAWVVFRRVIDTTLFADARLFQVMMSLCRRACPGKAPDVLQAAVSAGMTSCDDTLFCTFLGACQVATPPLVRPALHLYRQCGPRSHNVIFGVANLCRVARQPDAALFLVDDAIKHRVLSEQMLSLLAAVCAESSSSASDVADRLLDVVIVRRDNAVDVPPPGHAVFANLFKALLAGGRLGRVSETVRVMDNAGLAPSLPIYTMVLSALARARRTQQAMALFETMVQRDVPVDSPVLSLLVSRCTIDDAAVVQTLYDYATGRHRRPDLLRVPIVVAAFARAFGRWRKLPAVEDLECHARRAGLFDEPPVFSAFVSAYGSCLQPQVVQALEQYASGDGSSLIGDVAVVAAFVSAYGRCGNVPAAERVFASLQCSSHSGLTAACKAMIATYTRQGVYSSAVDTFSNRVSASAGRGCDDDDDGAVVSDVLVSYSKLDRVREAMCLFHKHPFRATPAAFASLVAACGRCSDLCALNELKRCAGDSRHLRDDVVVGNAFVSAYAACGMTDDVGQVAFRSGFRPDVVTWTLAIDAFARAGQGPTALALFGRMKQAGARPDHVTLTAVLRACRDLGRANALLGEFAQVWQVPINAAHELCLLDLHGRAGRLDVAERLARNRPSSVRLWVALLRACSHHNDAVRGELAYERIRILHSEGAAGSDDGQLLEACHLILDLYARTRRFADATRLRSDMQAMGIAFPADETTLMLPDQAAMRFGADDARLREDGLSEAYMRLMVDLVRLGYAPDTGERPRRRVHSAMIAVVYALQQSHSDIRASSTCRICTDCHKAIKIVTSVTGCAVFIREPGRHHYFRDGACSCGDYR</sequence>
<dbReference type="InterPro" id="IPR002885">
    <property type="entry name" value="PPR_rpt"/>
</dbReference>